<gene>
    <name evidence="1" type="ordered locus">MTR_3g101880</name>
</gene>
<protein>
    <submittedName>
        <fullName evidence="1 2">Uncharacterized protein</fullName>
    </submittedName>
</protein>
<dbReference type="Proteomes" id="UP000002051">
    <property type="component" value="Chromosome 3"/>
</dbReference>
<evidence type="ECO:0000313" key="1">
    <source>
        <dbReference type="EMBL" id="AES73310.1"/>
    </source>
</evidence>
<accession>G7J6F3</accession>
<dbReference type="EMBL" id="CM001219">
    <property type="protein sequence ID" value="AES73310.1"/>
    <property type="molecule type" value="Genomic_DNA"/>
</dbReference>
<dbReference type="PANTHER" id="PTHR48462">
    <property type="entry name" value="PROTEIN, PUTATIVE-RELATED"/>
    <property type="match status" value="1"/>
</dbReference>
<reference evidence="1 3" key="1">
    <citation type="journal article" date="2011" name="Nature">
        <title>The Medicago genome provides insight into the evolution of rhizobial symbioses.</title>
        <authorList>
            <person name="Young N.D."/>
            <person name="Debelle F."/>
            <person name="Oldroyd G.E."/>
            <person name="Geurts R."/>
            <person name="Cannon S.B."/>
            <person name="Udvardi M.K."/>
            <person name="Benedito V.A."/>
            <person name="Mayer K.F."/>
            <person name="Gouzy J."/>
            <person name="Schoof H."/>
            <person name="Van de Peer Y."/>
            <person name="Proost S."/>
            <person name="Cook D.R."/>
            <person name="Meyers B.C."/>
            <person name="Spannagl M."/>
            <person name="Cheung F."/>
            <person name="De Mita S."/>
            <person name="Krishnakumar V."/>
            <person name="Gundlach H."/>
            <person name="Zhou S."/>
            <person name="Mudge J."/>
            <person name="Bharti A.K."/>
            <person name="Murray J.D."/>
            <person name="Naoumkina M.A."/>
            <person name="Rosen B."/>
            <person name="Silverstein K.A."/>
            <person name="Tang H."/>
            <person name="Rombauts S."/>
            <person name="Zhao P.X."/>
            <person name="Zhou P."/>
            <person name="Barbe V."/>
            <person name="Bardou P."/>
            <person name="Bechner M."/>
            <person name="Bellec A."/>
            <person name="Berger A."/>
            <person name="Berges H."/>
            <person name="Bidwell S."/>
            <person name="Bisseling T."/>
            <person name="Choisne N."/>
            <person name="Couloux A."/>
            <person name="Denny R."/>
            <person name="Deshpande S."/>
            <person name="Dai X."/>
            <person name="Doyle J.J."/>
            <person name="Dudez A.M."/>
            <person name="Farmer A.D."/>
            <person name="Fouteau S."/>
            <person name="Franken C."/>
            <person name="Gibelin C."/>
            <person name="Gish J."/>
            <person name="Goldstein S."/>
            <person name="Gonzalez A.J."/>
            <person name="Green P.J."/>
            <person name="Hallab A."/>
            <person name="Hartog M."/>
            <person name="Hua A."/>
            <person name="Humphray S.J."/>
            <person name="Jeong D.H."/>
            <person name="Jing Y."/>
            <person name="Jocker A."/>
            <person name="Kenton S.M."/>
            <person name="Kim D.J."/>
            <person name="Klee K."/>
            <person name="Lai H."/>
            <person name="Lang C."/>
            <person name="Lin S."/>
            <person name="Macmil S.L."/>
            <person name="Magdelenat G."/>
            <person name="Matthews L."/>
            <person name="McCorrison J."/>
            <person name="Monaghan E.L."/>
            <person name="Mun J.H."/>
            <person name="Najar F.Z."/>
            <person name="Nicholson C."/>
            <person name="Noirot C."/>
            <person name="O'Bleness M."/>
            <person name="Paule C.R."/>
            <person name="Poulain J."/>
            <person name="Prion F."/>
            <person name="Qin B."/>
            <person name="Qu C."/>
            <person name="Retzel E.F."/>
            <person name="Riddle C."/>
            <person name="Sallet E."/>
            <person name="Samain S."/>
            <person name="Samson N."/>
            <person name="Sanders I."/>
            <person name="Saurat O."/>
            <person name="Scarpelli C."/>
            <person name="Schiex T."/>
            <person name="Segurens B."/>
            <person name="Severin A.J."/>
            <person name="Sherrier D.J."/>
            <person name="Shi R."/>
            <person name="Sims S."/>
            <person name="Singer S.R."/>
            <person name="Sinharoy S."/>
            <person name="Sterck L."/>
            <person name="Viollet A."/>
            <person name="Wang B.B."/>
            <person name="Wang K."/>
            <person name="Wang M."/>
            <person name="Wang X."/>
            <person name="Warfsmann J."/>
            <person name="Weissenbach J."/>
            <person name="White D.D."/>
            <person name="White J.D."/>
            <person name="Wiley G.B."/>
            <person name="Wincker P."/>
            <person name="Xing Y."/>
            <person name="Yang L."/>
            <person name="Yao Z."/>
            <person name="Ying F."/>
            <person name="Zhai J."/>
            <person name="Zhou L."/>
            <person name="Zuber A."/>
            <person name="Denarie J."/>
            <person name="Dixon R.A."/>
            <person name="May G.D."/>
            <person name="Schwartz D.C."/>
            <person name="Rogers J."/>
            <person name="Quetier F."/>
            <person name="Town C.D."/>
            <person name="Roe B.A."/>
        </authorList>
    </citation>
    <scope>NUCLEOTIDE SEQUENCE [LARGE SCALE GENOMIC DNA]</scope>
    <source>
        <strain evidence="1">A17</strain>
        <strain evidence="2 3">cv. Jemalong A17</strain>
    </source>
</reference>
<dbReference type="EnsemblPlants" id="AES73310">
    <property type="protein sequence ID" value="AES73310"/>
    <property type="gene ID" value="MTR_3g101880"/>
</dbReference>
<organism evidence="1 3">
    <name type="scientific">Medicago truncatula</name>
    <name type="common">Barrel medic</name>
    <name type="synonym">Medicago tribuloides</name>
    <dbReference type="NCBI Taxonomy" id="3880"/>
    <lineage>
        <taxon>Eukaryota</taxon>
        <taxon>Viridiplantae</taxon>
        <taxon>Streptophyta</taxon>
        <taxon>Embryophyta</taxon>
        <taxon>Tracheophyta</taxon>
        <taxon>Spermatophyta</taxon>
        <taxon>Magnoliopsida</taxon>
        <taxon>eudicotyledons</taxon>
        <taxon>Gunneridae</taxon>
        <taxon>Pentapetalae</taxon>
        <taxon>rosids</taxon>
        <taxon>fabids</taxon>
        <taxon>Fabales</taxon>
        <taxon>Fabaceae</taxon>
        <taxon>Papilionoideae</taxon>
        <taxon>50 kb inversion clade</taxon>
        <taxon>NPAAA clade</taxon>
        <taxon>Hologalegina</taxon>
        <taxon>IRL clade</taxon>
        <taxon>Trifolieae</taxon>
        <taxon>Medicago</taxon>
    </lineage>
</organism>
<reference evidence="1 3" key="2">
    <citation type="journal article" date="2014" name="BMC Genomics">
        <title>An improved genome release (version Mt4.0) for the model legume Medicago truncatula.</title>
        <authorList>
            <person name="Tang H."/>
            <person name="Krishnakumar V."/>
            <person name="Bidwell S."/>
            <person name="Rosen B."/>
            <person name="Chan A."/>
            <person name="Zhou S."/>
            <person name="Gentzbittel L."/>
            <person name="Childs K.L."/>
            <person name="Yandell M."/>
            <person name="Gundlach H."/>
            <person name="Mayer K.F."/>
            <person name="Schwartz D.C."/>
            <person name="Town C.D."/>
        </authorList>
    </citation>
    <scope>GENOME REANNOTATION</scope>
    <source>
        <strain evidence="2 3">cv. Jemalong A17</strain>
    </source>
</reference>
<dbReference type="AlphaFoldDB" id="G7J6F3"/>
<evidence type="ECO:0000313" key="2">
    <source>
        <dbReference type="EnsemblPlants" id="AES73310"/>
    </source>
</evidence>
<dbReference type="PANTHER" id="PTHR48462:SF1">
    <property type="entry name" value="PROTEIN, PUTATIVE-RELATED"/>
    <property type="match status" value="1"/>
</dbReference>
<sequence>MVNSTSTFHIPQFEGCFYILLNPRDSYDMMKHLLPSGYMGPSTSSFHAYIERPTFSHVHNFAKCKPLITIDQLLHRVQRIMHDNVMTHRFMNVVFTKIDFVIQKDLAVQLVACLPSIHV</sequence>
<dbReference type="PaxDb" id="3880-AES73310"/>
<name>G7J6F3_MEDTR</name>
<keyword evidence="3" id="KW-1185">Reference proteome</keyword>
<evidence type="ECO:0000313" key="3">
    <source>
        <dbReference type="Proteomes" id="UP000002051"/>
    </source>
</evidence>
<reference evidence="2" key="3">
    <citation type="submission" date="2015-04" db="UniProtKB">
        <authorList>
            <consortium name="EnsemblPlants"/>
        </authorList>
    </citation>
    <scope>IDENTIFICATION</scope>
    <source>
        <strain evidence="2">cv. Jemalong A17</strain>
    </source>
</reference>
<dbReference type="HOGENOM" id="CLU_2064966_0_0_1"/>
<proteinExistence type="predicted"/>